<dbReference type="InterPro" id="IPR016032">
    <property type="entry name" value="Sig_transdc_resp-reg_C-effctor"/>
</dbReference>
<dbReference type="Gene3D" id="1.10.10.10">
    <property type="entry name" value="Winged helix-like DNA-binding domain superfamily/Winged helix DNA-binding domain"/>
    <property type="match status" value="1"/>
</dbReference>
<protein>
    <submittedName>
        <fullName evidence="4">DNA-binding CsgD family transcriptional regulator</fullName>
    </submittedName>
</protein>
<dbReference type="Pfam" id="PF13191">
    <property type="entry name" value="AAA_16"/>
    <property type="match status" value="1"/>
</dbReference>
<dbReference type="InterPro" id="IPR036388">
    <property type="entry name" value="WH-like_DNA-bd_sf"/>
</dbReference>
<dbReference type="PANTHER" id="PTHR16305:SF35">
    <property type="entry name" value="TRANSCRIPTIONAL ACTIVATOR DOMAIN"/>
    <property type="match status" value="1"/>
</dbReference>
<dbReference type="CDD" id="cd06170">
    <property type="entry name" value="LuxR_C_like"/>
    <property type="match status" value="1"/>
</dbReference>
<accession>A0ABR9LP38</accession>
<dbReference type="SMART" id="SM00421">
    <property type="entry name" value="HTH_LUXR"/>
    <property type="match status" value="1"/>
</dbReference>
<keyword evidence="5" id="KW-1185">Reference proteome</keyword>
<dbReference type="InterPro" id="IPR041664">
    <property type="entry name" value="AAA_16"/>
</dbReference>
<dbReference type="InterPro" id="IPR027417">
    <property type="entry name" value="P-loop_NTPase"/>
</dbReference>
<organism evidence="4 5">
    <name type="scientific">Nonomuraea angiospora</name>
    <dbReference type="NCBI Taxonomy" id="46172"/>
    <lineage>
        <taxon>Bacteria</taxon>
        <taxon>Bacillati</taxon>
        <taxon>Actinomycetota</taxon>
        <taxon>Actinomycetes</taxon>
        <taxon>Streptosporangiales</taxon>
        <taxon>Streptosporangiaceae</taxon>
        <taxon>Nonomuraea</taxon>
    </lineage>
</organism>
<evidence type="ECO:0000256" key="2">
    <source>
        <dbReference type="ARBA" id="ARBA00022840"/>
    </source>
</evidence>
<evidence type="ECO:0000259" key="3">
    <source>
        <dbReference type="PROSITE" id="PS50043"/>
    </source>
</evidence>
<evidence type="ECO:0000256" key="1">
    <source>
        <dbReference type="ARBA" id="ARBA00022741"/>
    </source>
</evidence>
<evidence type="ECO:0000313" key="4">
    <source>
        <dbReference type="EMBL" id="MBE1582426.1"/>
    </source>
</evidence>
<dbReference type="SUPFAM" id="SSF46894">
    <property type="entry name" value="C-terminal effector domain of the bipartite response regulators"/>
    <property type="match status" value="1"/>
</dbReference>
<comment type="caution">
    <text evidence="4">The sequence shown here is derived from an EMBL/GenBank/DDBJ whole genome shotgun (WGS) entry which is preliminary data.</text>
</comment>
<dbReference type="InterPro" id="IPR000792">
    <property type="entry name" value="Tscrpt_reg_LuxR_C"/>
</dbReference>
<evidence type="ECO:0000313" key="5">
    <source>
        <dbReference type="Proteomes" id="UP000633509"/>
    </source>
</evidence>
<reference evidence="4 5" key="1">
    <citation type="submission" date="2020-10" db="EMBL/GenBank/DDBJ databases">
        <title>Sequencing the genomes of 1000 actinobacteria strains.</title>
        <authorList>
            <person name="Klenk H.-P."/>
        </authorList>
    </citation>
    <scope>NUCLEOTIDE SEQUENCE [LARGE SCALE GENOMIC DNA]</scope>
    <source>
        <strain evidence="4 5">DSM 43173</strain>
    </source>
</reference>
<dbReference type="RefSeq" id="WP_192783708.1">
    <property type="nucleotide sequence ID" value="NZ_JADBEK010000001.1"/>
</dbReference>
<gene>
    <name evidence="4" type="ORF">H4W80_000684</name>
</gene>
<keyword evidence="4" id="KW-0238">DNA-binding</keyword>
<keyword evidence="1" id="KW-0547">Nucleotide-binding</keyword>
<dbReference type="EMBL" id="JADBEK010000001">
    <property type="protein sequence ID" value="MBE1582426.1"/>
    <property type="molecule type" value="Genomic_DNA"/>
</dbReference>
<dbReference type="GO" id="GO:0003677">
    <property type="term" value="F:DNA binding"/>
    <property type="evidence" value="ECO:0007669"/>
    <property type="project" value="UniProtKB-KW"/>
</dbReference>
<dbReference type="PRINTS" id="PR00038">
    <property type="entry name" value="HTHLUXR"/>
</dbReference>
<keyword evidence="2" id="KW-0067">ATP-binding</keyword>
<sequence>MVLWGREREQARIDALLAQARDGRSGSLILRGEPGIGKSALLDHAARSCEDMRPLRGTGIETEAELPFAALHLLLRPALDRIGKLPAPQARALEGAFGLATAPEDRFLIGLAALSLLTELAEDGPLLCLVDDAQWMDRSSAEALLFAARRLHSEGIALLFAARDAFHAPGVPELRLDGLDRRAAGDLLRERTPGLGPAVRERILAESGGNPLALIELPRMPDSPHHAQEPLPLPRRIQEAYEARIAVLPPDSQTMLLVAALDDAGDLDVVVRAAGRLGVDAAALGAAERAGFLSAAGGLLSFGHPLMRTAAARRAAYDERLAVHRALAGVLDDEQDADRRAWHLAATVTGRDEPIAAALEQAAGRARERAGHAAAAAALERAARLTPGLAERARRLALSAEAAADAGALEHAQVLADQVRRLGDDPLTLARLAGLRGRIAFDRGAVREAHRILLDGAAAIAGLDRRGAALLLLDAVRNAWYLSDPAAVAESSARLAGLPLTAEDGLDGFVRAARAMADFLAGDLERALPPFRELIALAAAIPSGMTALRISICSLAGISGDFGNGLAIAHSAIEECRADGMIGLLPLAQAVLAIHQMYLGRFRDAVTTATEGRRLATDIGQTHRIAHFESVMAMAAAVQGREQDCRELAERTIAHVSAHPVATIVGWAEWALGLLDLGQGRFEAALERFDAAARGPLRHQIMPVYFAPDQIEAAVRLGLPDRAAGPLARFESWAGAARRPWAQAVLHRCRALLATGDAEAERHWEQAVRSHADADRPYERARTDLLYGEWLRRARRKNESRTRLRSALETFDRVGAAPWAERARAELRAAGETVAQGAPDLAASLSPQELQVVRLAATGVTNREIAAQLFLSPKTVSHHLYRAFPKLGVTTRTELARLDLG</sequence>
<feature type="domain" description="HTH luxR-type" evidence="3">
    <location>
        <begin position="838"/>
        <end position="901"/>
    </location>
</feature>
<dbReference type="Pfam" id="PF00196">
    <property type="entry name" value="GerE"/>
    <property type="match status" value="1"/>
</dbReference>
<dbReference type="InterPro" id="IPR011990">
    <property type="entry name" value="TPR-like_helical_dom_sf"/>
</dbReference>
<dbReference type="PANTHER" id="PTHR16305">
    <property type="entry name" value="TESTICULAR SOLUBLE ADENYLYL CYCLASE"/>
    <property type="match status" value="1"/>
</dbReference>
<proteinExistence type="predicted"/>
<dbReference type="SUPFAM" id="SSF52540">
    <property type="entry name" value="P-loop containing nucleoside triphosphate hydrolases"/>
    <property type="match status" value="1"/>
</dbReference>
<dbReference type="SUPFAM" id="SSF48452">
    <property type="entry name" value="TPR-like"/>
    <property type="match status" value="1"/>
</dbReference>
<dbReference type="Proteomes" id="UP000633509">
    <property type="component" value="Unassembled WGS sequence"/>
</dbReference>
<dbReference type="PROSITE" id="PS50043">
    <property type="entry name" value="HTH_LUXR_2"/>
    <property type="match status" value="1"/>
</dbReference>
<name>A0ABR9LP38_9ACTN</name>
<dbReference type="PROSITE" id="PS00622">
    <property type="entry name" value="HTH_LUXR_1"/>
    <property type="match status" value="1"/>
</dbReference>